<feature type="domain" description="DUF4136" evidence="2">
    <location>
        <begin position="59"/>
        <end position="190"/>
    </location>
</feature>
<feature type="signal peptide" evidence="1">
    <location>
        <begin position="1"/>
        <end position="20"/>
    </location>
</feature>
<accession>A0A7X1FY10</accession>
<dbReference type="Pfam" id="PF13590">
    <property type="entry name" value="DUF4136"/>
    <property type="match status" value="1"/>
</dbReference>
<name>A0A7X1FY10_9SPHN</name>
<evidence type="ECO:0000313" key="4">
    <source>
        <dbReference type="Proteomes" id="UP000551327"/>
    </source>
</evidence>
<comment type="caution">
    <text evidence="3">The sequence shown here is derived from an EMBL/GenBank/DDBJ whole genome shotgun (WGS) entry which is preliminary data.</text>
</comment>
<organism evidence="3 4">
    <name type="scientific">Novosphingobium piscinae</name>
    <dbReference type="NCBI Taxonomy" id="1507448"/>
    <lineage>
        <taxon>Bacteria</taxon>
        <taxon>Pseudomonadati</taxon>
        <taxon>Pseudomonadota</taxon>
        <taxon>Alphaproteobacteria</taxon>
        <taxon>Sphingomonadales</taxon>
        <taxon>Sphingomonadaceae</taxon>
        <taxon>Novosphingobium</taxon>
    </lineage>
</organism>
<dbReference type="PROSITE" id="PS51257">
    <property type="entry name" value="PROKAR_LIPOPROTEIN"/>
    <property type="match status" value="1"/>
</dbReference>
<evidence type="ECO:0000256" key="1">
    <source>
        <dbReference type="SAM" id="SignalP"/>
    </source>
</evidence>
<dbReference type="Proteomes" id="UP000551327">
    <property type="component" value="Unassembled WGS sequence"/>
</dbReference>
<dbReference type="EMBL" id="JACLAX010000006">
    <property type="protein sequence ID" value="MBC2669095.1"/>
    <property type="molecule type" value="Genomic_DNA"/>
</dbReference>
<evidence type="ECO:0000259" key="2">
    <source>
        <dbReference type="Pfam" id="PF13590"/>
    </source>
</evidence>
<dbReference type="InterPro" id="IPR025411">
    <property type="entry name" value="DUF4136"/>
</dbReference>
<protein>
    <submittedName>
        <fullName evidence="3">DUF4136 domain-containing protein</fullName>
    </submittedName>
</protein>
<evidence type="ECO:0000313" key="3">
    <source>
        <dbReference type="EMBL" id="MBC2669095.1"/>
    </source>
</evidence>
<keyword evidence="4" id="KW-1185">Reference proteome</keyword>
<sequence length="203" mass="21027">MAFRLLPPRMAILAPLLAAAGCVAPTGPVEVTRFHLPDTTMLGRGPVAIVPASGMDPASLELRAFAGAVGRELQRLGYREVGAAEAAQVAEVRFERHTAQPERQTGPVSVGVGGSTGSFGSGVGVGLGFNLSGRPKPQTETRLGVMIREKGSGRVVWEGRASFSVRADSPLATTELGAAQLAAGLFRDFPGRSGETVLVKPTP</sequence>
<feature type="chain" id="PRO_5031262787" evidence="1">
    <location>
        <begin position="21"/>
        <end position="203"/>
    </location>
</feature>
<dbReference type="RefSeq" id="WP_185678982.1">
    <property type="nucleotide sequence ID" value="NZ_JACLAX010000006.1"/>
</dbReference>
<dbReference type="AlphaFoldDB" id="A0A7X1FY10"/>
<proteinExistence type="predicted"/>
<reference evidence="3 4" key="1">
    <citation type="submission" date="2020-08" db="EMBL/GenBank/DDBJ databases">
        <title>The genome sequence of type strain Novosphingobium piscinae KCTC 42194.</title>
        <authorList>
            <person name="Liu Y."/>
        </authorList>
    </citation>
    <scope>NUCLEOTIDE SEQUENCE [LARGE SCALE GENOMIC DNA]</scope>
    <source>
        <strain evidence="3 4">KCTC 42194</strain>
    </source>
</reference>
<gene>
    <name evidence="3" type="ORF">H7F53_08065</name>
</gene>
<keyword evidence="1" id="KW-0732">Signal</keyword>